<dbReference type="Proteomes" id="UP000662904">
    <property type="component" value="Chromosome"/>
</dbReference>
<dbReference type="GO" id="GO:0160105">
    <property type="term" value="F:tRNA (adenine(22)-N1)-methyltransferase activity"/>
    <property type="evidence" value="ECO:0007669"/>
    <property type="project" value="UniProtKB-EC"/>
</dbReference>
<dbReference type="PANTHER" id="PTHR38451:SF1">
    <property type="entry name" value="TRNA (ADENINE(22)-N(1))-METHYLTRANSFERASE"/>
    <property type="match status" value="1"/>
</dbReference>
<evidence type="ECO:0000313" key="1">
    <source>
        <dbReference type="EMBL" id="QSQ10195.1"/>
    </source>
</evidence>
<keyword evidence="2" id="KW-1185">Reference proteome</keyword>
<dbReference type="SUPFAM" id="SSF53335">
    <property type="entry name" value="S-adenosyl-L-methionine-dependent methyltransferases"/>
    <property type="match status" value="1"/>
</dbReference>
<dbReference type="EMBL" id="CP059066">
    <property type="protein sequence ID" value="QSQ10195.1"/>
    <property type="molecule type" value="Genomic_DNA"/>
</dbReference>
<dbReference type="PIRSF" id="PIRSF018637">
    <property type="entry name" value="TrmK"/>
    <property type="match status" value="1"/>
</dbReference>
<keyword evidence="1" id="KW-0808">Transferase</keyword>
<reference evidence="1" key="1">
    <citation type="submission" date="2020-07" db="EMBL/GenBank/DDBJ databases">
        <title>Koleobacter methoxysyntrophicus gen. nov., sp. nov., a novel anaerobic bacterium isolated from deep subsurface oil field and proposal of Koleobacterales ord. nov. in the phylum Firmicutes.</title>
        <authorList>
            <person name="Sakamoto S."/>
            <person name="Tamaki H."/>
        </authorList>
    </citation>
    <scope>NUCLEOTIDE SEQUENCE</scope>
    <source>
        <strain evidence="1">NRmbB1</strain>
    </source>
</reference>
<keyword evidence="1" id="KW-0489">Methyltransferase</keyword>
<name>A0A8A0RP74_9FIRM</name>
<dbReference type="Gene3D" id="3.40.50.150">
    <property type="entry name" value="Vaccinia Virus protein VP39"/>
    <property type="match status" value="1"/>
</dbReference>
<protein>
    <submittedName>
        <fullName evidence="1">tRNA (Adenine(22)-N(1))-methyltransferase</fullName>
        <ecNumber evidence="1">2.1.1.217</ecNumber>
    </submittedName>
</protein>
<dbReference type="InterPro" id="IPR029063">
    <property type="entry name" value="SAM-dependent_MTases_sf"/>
</dbReference>
<dbReference type="RefSeq" id="WP_206707507.1">
    <property type="nucleotide sequence ID" value="NZ_CP059066.1"/>
</dbReference>
<sequence length="239" mass="27141">MKLTPRLRAIAAKIPTGSIPVDVGTDHCYIPIYLVKNRICPKAIATEINVGPYQRAIEMVEREGLLGKIDVRLGDGLKVIKPGEANVVVIAGMGGFSIIEILKKSPEVLAAIDLLVLQPMLAQDRVRKYLLNSGYMIKDEDLVEESSQIYEIILAVSGNQALQDEMYFEIGYRLFEKRHPLLGRLIDRKLKITESIIKELRKINTKKSRERLEHMEKRFHWLKEAKRNVCQGPNHSSNN</sequence>
<dbReference type="KEGG" id="kme:H0A61_02594"/>
<dbReference type="PANTHER" id="PTHR38451">
    <property type="entry name" value="TRNA (ADENINE(22)-N(1))-METHYLTRANSFERASE"/>
    <property type="match status" value="1"/>
</dbReference>
<dbReference type="EC" id="2.1.1.217" evidence="1"/>
<dbReference type="InterPro" id="IPR006901">
    <property type="entry name" value="TrmK"/>
</dbReference>
<gene>
    <name evidence="1" type="primary">trmK_1</name>
    <name evidence="1" type="ORF">H0A61_02594</name>
</gene>
<dbReference type="AlphaFoldDB" id="A0A8A0RP74"/>
<proteinExistence type="predicted"/>
<accession>A0A8A0RP74</accession>
<dbReference type="Pfam" id="PF04816">
    <property type="entry name" value="TrmK"/>
    <property type="match status" value="1"/>
</dbReference>
<evidence type="ECO:0000313" key="2">
    <source>
        <dbReference type="Proteomes" id="UP000662904"/>
    </source>
</evidence>
<organism evidence="1 2">
    <name type="scientific">Koleobacter methoxysyntrophicus</name>
    <dbReference type="NCBI Taxonomy" id="2751313"/>
    <lineage>
        <taxon>Bacteria</taxon>
        <taxon>Bacillati</taxon>
        <taxon>Bacillota</taxon>
        <taxon>Clostridia</taxon>
        <taxon>Koleobacterales</taxon>
        <taxon>Koleobacteraceae</taxon>
        <taxon>Koleobacter</taxon>
    </lineage>
</organism>
<dbReference type="GO" id="GO:0032259">
    <property type="term" value="P:methylation"/>
    <property type="evidence" value="ECO:0007669"/>
    <property type="project" value="UniProtKB-KW"/>
</dbReference>